<comment type="caution">
    <text evidence="2">The sequence shown here is derived from an EMBL/GenBank/DDBJ whole genome shotgun (WGS) entry which is preliminary data.</text>
</comment>
<organism evidence="2 3">
    <name type="scientific">Brevibacillus invocatus</name>
    <dbReference type="NCBI Taxonomy" id="173959"/>
    <lineage>
        <taxon>Bacteria</taxon>
        <taxon>Bacillati</taxon>
        <taxon>Bacillota</taxon>
        <taxon>Bacilli</taxon>
        <taxon>Bacillales</taxon>
        <taxon>Paenibacillaceae</taxon>
        <taxon>Brevibacillus</taxon>
    </lineage>
</organism>
<sequence>MEELLFLLSLDDLFALLAMLVGGVATACYLRRYVNPQKLAIHWHARDAYQPSIHPNTVEAYPMKAGQMLRYRLFRRMHTDGESDTYVHLLA</sequence>
<evidence type="ECO:0000313" key="2">
    <source>
        <dbReference type="EMBL" id="RNB70388.1"/>
    </source>
</evidence>
<evidence type="ECO:0000256" key="1">
    <source>
        <dbReference type="SAM" id="Phobius"/>
    </source>
</evidence>
<dbReference type="AlphaFoldDB" id="A0A3M8C3X8"/>
<dbReference type="Proteomes" id="UP000282028">
    <property type="component" value="Unassembled WGS sequence"/>
</dbReference>
<protein>
    <submittedName>
        <fullName evidence="2">Uncharacterized protein</fullName>
    </submittedName>
</protein>
<evidence type="ECO:0000313" key="3">
    <source>
        <dbReference type="Proteomes" id="UP000282028"/>
    </source>
</evidence>
<keyword evidence="3" id="KW-1185">Reference proteome</keyword>
<keyword evidence="1" id="KW-1133">Transmembrane helix</keyword>
<reference evidence="2 3" key="1">
    <citation type="submission" date="2018-10" db="EMBL/GenBank/DDBJ databases">
        <title>Phylogenomics of Brevibacillus.</title>
        <authorList>
            <person name="Dunlap C."/>
        </authorList>
    </citation>
    <scope>NUCLEOTIDE SEQUENCE [LARGE SCALE GENOMIC DNA]</scope>
    <source>
        <strain evidence="2 3">JCM 12215</strain>
    </source>
</reference>
<name>A0A3M8C3X8_9BACL</name>
<dbReference type="EMBL" id="RHHR01000034">
    <property type="protein sequence ID" value="RNB70388.1"/>
    <property type="molecule type" value="Genomic_DNA"/>
</dbReference>
<keyword evidence="1" id="KW-0812">Transmembrane</keyword>
<gene>
    <name evidence="2" type="ORF">EDM52_17170</name>
</gene>
<dbReference type="RefSeq" id="WP_122910268.1">
    <property type="nucleotide sequence ID" value="NZ_CBCSBE010000010.1"/>
</dbReference>
<dbReference type="OrthoDB" id="2468177at2"/>
<feature type="transmembrane region" description="Helical" evidence="1">
    <location>
        <begin position="13"/>
        <end position="30"/>
    </location>
</feature>
<keyword evidence="1" id="KW-0472">Membrane</keyword>
<proteinExistence type="predicted"/>
<accession>A0A3M8C3X8</accession>